<keyword evidence="3" id="KW-1185">Reference proteome</keyword>
<dbReference type="Proteomes" id="UP000631114">
    <property type="component" value="Unassembled WGS sequence"/>
</dbReference>
<evidence type="ECO:0000313" key="2">
    <source>
        <dbReference type="EMBL" id="KAF9607231.1"/>
    </source>
</evidence>
<feature type="chain" id="PRO_5032810146" description="Cotton fiber protein" evidence="1">
    <location>
        <begin position="29"/>
        <end position="180"/>
    </location>
</feature>
<dbReference type="Pfam" id="PF05553">
    <property type="entry name" value="DUF761"/>
    <property type="match status" value="1"/>
</dbReference>
<evidence type="ECO:0000256" key="1">
    <source>
        <dbReference type="SAM" id="SignalP"/>
    </source>
</evidence>
<dbReference type="PANTHER" id="PTHR33265:SF5">
    <property type="entry name" value="COTTON FIBER PROTEIN"/>
    <property type="match status" value="1"/>
</dbReference>
<dbReference type="OrthoDB" id="1929803at2759"/>
<comment type="caution">
    <text evidence="2">The sequence shown here is derived from an EMBL/GenBank/DDBJ whole genome shotgun (WGS) entry which is preliminary data.</text>
</comment>
<name>A0A835HWX2_9MAGN</name>
<feature type="signal peptide" evidence="1">
    <location>
        <begin position="1"/>
        <end position="28"/>
    </location>
</feature>
<keyword evidence="1" id="KW-0732">Signal</keyword>
<proteinExistence type="predicted"/>
<evidence type="ECO:0008006" key="4">
    <source>
        <dbReference type="Google" id="ProtNLM"/>
    </source>
</evidence>
<organism evidence="2 3">
    <name type="scientific">Coptis chinensis</name>
    <dbReference type="NCBI Taxonomy" id="261450"/>
    <lineage>
        <taxon>Eukaryota</taxon>
        <taxon>Viridiplantae</taxon>
        <taxon>Streptophyta</taxon>
        <taxon>Embryophyta</taxon>
        <taxon>Tracheophyta</taxon>
        <taxon>Spermatophyta</taxon>
        <taxon>Magnoliopsida</taxon>
        <taxon>Ranunculales</taxon>
        <taxon>Ranunculaceae</taxon>
        <taxon>Coptidoideae</taxon>
        <taxon>Coptis</taxon>
    </lineage>
</organism>
<protein>
    <recommendedName>
        <fullName evidence="4">Cotton fiber protein</fullName>
    </recommendedName>
</protein>
<reference evidence="2 3" key="1">
    <citation type="submission" date="2020-10" db="EMBL/GenBank/DDBJ databases">
        <title>The Coptis chinensis genome and diversification of protoberbering-type alkaloids.</title>
        <authorList>
            <person name="Wang B."/>
            <person name="Shu S."/>
            <person name="Song C."/>
            <person name="Liu Y."/>
        </authorList>
    </citation>
    <scope>NUCLEOTIDE SEQUENCE [LARGE SCALE GENOMIC DNA]</scope>
    <source>
        <strain evidence="2">HL-2020</strain>
        <tissue evidence="2">Leaf</tissue>
    </source>
</reference>
<gene>
    <name evidence="2" type="ORF">IFM89_033438</name>
</gene>
<accession>A0A835HWX2</accession>
<dbReference type="InterPro" id="IPR008480">
    <property type="entry name" value="DUF761_pln"/>
</dbReference>
<evidence type="ECO:0000313" key="3">
    <source>
        <dbReference type="Proteomes" id="UP000631114"/>
    </source>
</evidence>
<dbReference type="AlphaFoldDB" id="A0A835HWX2"/>
<dbReference type="EMBL" id="JADFTS010000005">
    <property type="protein sequence ID" value="KAF9607231.1"/>
    <property type="molecule type" value="Genomic_DNA"/>
</dbReference>
<sequence>MGRKKTILTRRAWNLLRIALLWARKGGALRRGLMVELRLLPNYVKSLRLKHRDSIHYREKEFSFDETPLFNFKMHRPASLRFHMPSFPCIKPQVDFDYDFNGDDGDSVYHQEVRKSYLIEENYGCGFDEDERIHGEIVAVEDEAIDLKADEFIANFYRQMKMQRQISYLQYDEMLDRGTN</sequence>
<dbReference type="PANTHER" id="PTHR33265">
    <property type="entry name" value="AVR9/CF-9 RAPIDLY ELICITED PROTEIN-RELATED"/>
    <property type="match status" value="1"/>
</dbReference>